<proteinExistence type="predicted"/>
<keyword evidence="3" id="KW-1185">Reference proteome</keyword>
<sequence length="173" mass="18810">MDGDGAVVGGSGGGREGNDEHGYLYVGNSDGPKKRAQKAIASRKGRTRSCDHGVVCGRSKRNKDDMVEKGRKEAGVKRLRLGRKIIELSDDDEKYVVSEDVGDDEVAAEGGEEGSKGNLACLAGRRQMFTMYSFACSMLPGNLTCLPGRRKMFTLVNHGLQLVNLWKTDRLQS</sequence>
<dbReference type="EMBL" id="JAKOGI010000098">
    <property type="protein sequence ID" value="KAJ8444420.1"/>
    <property type="molecule type" value="Genomic_DNA"/>
</dbReference>
<protein>
    <submittedName>
        <fullName evidence="2">Uncharacterized protein</fullName>
    </submittedName>
</protein>
<feature type="region of interest" description="Disordered" evidence="1">
    <location>
        <begin position="1"/>
        <end position="35"/>
    </location>
</feature>
<evidence type="ECO:0000313" key="3">
    <source>
        <dbReference type="Proteomes" id="UP001153076"/>
    </source>
</evidence>
<feature type="compositionally biased region" description="Gly residues" evidence="1">
    <location>
        <begin position="1"/>
        <end position="15"/>
    </location>
</feature>
<reference evidence="2" key="1">
    <citation type="submission" date="2022-04" db="EMBL/GenBank/DDBJ databases">
        <title>Carnegiea gigantea Genome sequencing and assembly v2.</title>
        <authorList>
            <person name="Copetti D."/>
            <person name="Sanderson M.J."/>
            <person name="Burquez A."/>
            <person name="Wojciechowski M.F."/>
        </authorList>
    </citation>
    <scope>NUCLEOTIDE SEQUENCE</scope>
    <source>
        <strain evidence="2">SGP5-SGP5p</strain>
        <tissue evidence="2">Aerial part</tissue>
    </source>
</reference>
<comment type="caution">
    <text evidence="2">The sequence shown here is derived from an EMBL/GenBank/DDBJ whole genome shotgun (WGS) entry which is preliminary data.</text>
</comment>
<organism evidence="2 3">
    <name type="scientific">Carnegiea gigantea</name>
    <dbReference type="NCBI Taxonomy" id="171969"/>
    <lineage>
        <taxon>Eukaryota</taxon>
        <taxon>Viridiplantae</taxon>
        <taxon>Streptophyta</taxon>
        <taxon>Embryophyta</taxon>
        <taxon>Tracheophyta</taxon>
        <taxon>Spermatophyta</taxon>
        <taxon>Magnoliopsida</taxon>
        <taxon>eudicotyledons</taxon>
        <taxon>Gunneridae</taxon>
        <taxon>Pentapetalae</taxon>
        <taxon>Caryophyllales</taxon>
        <taxon>Cactineae</taxon>
        <taxon>Cactaceae</taxon>
        <taxon>Cactoideae</taxon>
        <taxon>Echinocereeae</taxon>
        <taxon>Carnegiea</taxon>
    </lineage>
</organism>
<gene>
    <name evidence="2" type="ORF">Cgig2_005942</name>
</gene>
<evidence type="ECO:0000313" key="2">
    <source>
        <dbReference type="EMBL" id="KAJ8444420.1"/>
    </source>
</evidence>
<dbReference type="Proteomes" id="UP001153076">
    <property type="component" value="Unassembled WGS sequence"/>
</dbReference>
<name>A0A9Q1QLH1_9CARY</name>
<accession>A0A9Q1QLH1</accession>
<dbReference type="AlphaFoldDB" id="A0A9Q1QLH1"/>
<evidence type="ECO:0000256" key="1">
    <source>
        <dbReference type="SAM" id="MobiDB-lite"/>
    </source>
</evidence>